<feature type="compositionally biased region" description="Basic and acidic residues" evidence="1">
    <location>
        <begin position="80"/>
        <end position="102"/>
    </location>
</feature>
<dbReference type="AlphaFoldDB" id="A0A5D0UDA5"/>
<name>A0A5D0UDA5_9ACTN</name>
<comment type="caution">
    <text evidence="2">The sequence shown here is derived from an EMBL/GenBank/DDBJ whole genome shotgun (WGS) entry which is preliminary data.</text>
</comment>
<reference evidence="2 3" key="1">
    <citation type="submission" date="2019-08" db="EMBL/GenBank/DDBJ databases">
        <title>Actinomadura sp. nov. CYP1-5 isolated from mountain soil.</title>
        <authorList>
            <person name="Songsumanus A."/>
            <person name="Kuncharoen N."/>
            <person name="Kudo T."/>
            <person name="Yuki M."/>
            <person name="Igarashi Y."/>
            <person name="Tanasupawat S."/>
        </authorList>
    </citation>
    <scope>NUCLEOTIDE SEQUENCE [LARGE SCALE GENOMIC DNA]</scope>
    <source>
        <strain evidence="2 3">GKU157</strain>
    </source>
</reference>
<organism evidence="2 3">
    <name type="scientific">Actinomadura syzygii</name>
    <dbReference type="NCBI Taxonomy" id="1427538"/>
    <lineage>
        <taxon>Bacteria</taxon>
        <taxon>Bacillati</taxon>
        <taxon>Actinomycetota</taxon>
        <taxon>Actinomycetes</taxon>
        <taxon>Streptosporangiales</taxon>
        <taxon>Thermomonosporaceae</taxon>
        <taxon>Actinomadura</taxon>
    </lineage>
</organism>
<gene>
    <name evidence="2" type="ORF">FXF65_12160</name>
</gene>
<accession>A0A5D0UDA5</accession>
<proteinExistence type="predicted"/>
<protein>
    <submittedName>
        <fullName evidence="2">Uncharacterized protein</fullName>
    </submittedName>
</protein>
<dbReference type="EMBL" id="VSFF01000004">
    <property type="protein sequence ID" value="TYC16067.1"/>
    <property type="molecule type" value="Genomic_DNA"/>
</dbReference>
<feature type="region of interest" description="Disordered" evidence="1">
    <location>
        <begin position="72"/>
        <end position="102"/>
    </location>
</feature>
<evidence type="ECO:0000313" key="2">
    <source>
        <dbReference type="EMBL" id="TYC16067.1"/>
    </source>
</evidence>
<keyword evidence="3" id="KW-1185">Reference proteome</keyword>
<evidence type="ECO:0000256" key="1">
    <source>
        <dbReference type="SAM" id="MobiDB-lite"/>
    </source>
</evidence>
<evidence type="ECO:0000313" key="3">
    <source>
        <dbReference type="Proteomes" id="UP000322634"/>
    </source>
</evidence>
<sequence length="102" mass="10848">MTRPLTGPQQAGPGELKECFTRGLIVLDANALFAAYRLPAARAGYTAVLRALRGAFAKGAETQRTRAAMAAASPACDNSLRVDERPPCDPLLKEGHRSPTAR</sequence>
<dbReference type="Proteomes" id="UP000322634">
    <property type="component" value="Unassembled WGS sequence"/>
</dbReference>
<dbReference type="RefSeq" id="WP_148349862.1">
    <property type="nucleotide sequence ID" value="NZ_JBHSBF010000009.1"/>
</dbReference>